<comment type="similarity">
    <text evidence="7">Belongs to the drug/metabolite transporter (DMT) superfamily. Small multidrug resistance (SMR) (TC 2.A.7.1) family.</text>
</comment>
<dbReference type="GO" id="GO:0022857">
    <property type="term" value="F:transmembrane transporter activity"/>
    <property type="evidence" value="ECO:0007669"/>
    <property type="project" value="InterPro"/>
</dbReference>
<proteinExistence type="inferred from homology"/>
<keyword evidence="2" id="KW-0813">Transport</keyword>
<keyword evidence="3" id="KW-1003">Cell membrane</keyword>
<evidence type="ECO:0000256" key="8">
    <source>
        <dbReference type="SAM" id="Phobius"/>
    </source>
</evidence>
<evidence type="ECO:0000256" key="5">
    <source>
        <dbReference type="ARBA" id="ARBA00022989"/>
    </source>
</evidence>
<keyword evidence="10" id="KW-1185">Reference proteome</keyword>
<evidence type="ECO:0000313" key="9">
    <source>
        <dbReference type="EMBL" id="KKB39876.1"/>
    </source>
</evidence>
<keyword evidence="6 8" id="KW-0472">Membrane</keyword>
<accession>A0A0F5I2W4</accession>
<comment type="caution">
    <text evidence="9">The sequence shown here is derived from an EMBL/GenBank/DDBJ whole genome shotgun (WGS) entry which is preliminary data.</text>
</comment>
<dbReference type="SUPFAM" id="SSF103481">
    <property type="entry name" value="Multidrug resistance efflux transporter EmrE"/>
    <property type="match status" value="1"/>
</dbReference>
<evidence type="ECO:0000256" key="3">
    <source>
        <dbReference type="ARBA" id="ARBA00022475"/>
    </source>
</evidence>
<evidence type="ECO:0000256" key="7">
    <source>
        <dbReference type="RuleBase" id="RU003942"/>
    </source>
</evidence>
<gene>
    <name evidence="9" type="ORF">QY95_02093</name>
</gene>
<evidence type="ECO:0000256" key="1">
    <source>
        <dbReference type="ARBA" id="ARBA00004651"/>
    </source>
</evidence>
<dbReference type="PANTHER" id="PTHR30561">
    <property type="entry name" value="SMR FAMILY PROTON-DEPENDENT DRUG EFFLUX TRANSPORTER SUGE"/>
    <property type="match status" value="1"/>
</dbReference>
<dbReference type="GO" id="GO:0005886">
    <property type="term" value="C:plasma membrane"/>
    <property type="evidence" value="ECO:0007669"/>
    <property type="project" value="UniProtKB-SubCell"/>
</dbReference>
<keyword evidence="4 7" id="KW-0812">Transmembrane</keyword>
<dbReference type="FunFam" id="1.10.3730.20:FF:000001">
    <property type="entry name" value="Quaternary ammonium compound resistance transporter SugE"/>
    <property type="match status" value="1"/>
</dbReference>
<keyword evidence="5 8" id="KW-1133">Transmembrane helix</keyword>
<name>A0A0F5HY65_BACTR</name>
<dbReference type="PANTHER" id="PTHR30561:SF1">
    <property type="entry name" value="MULTIDRUG TRANSPORTER EMRE"/>
    <property type="match status" value="1"/>
</dbReference>
<dbReference type="Proteomes" id="UP000031563">
    <property type="component" value="Unassembled WGS sequence"/>
</dbReference>
<dbReference type="InterPro" id="IPR037185">
    <property type="entry name" value="EmrE-like"/>
</dbReference>
<protein>
    <submittedName>
        <fullName evidence="9">Multidrug resistance protein EbrB</fullName>
    </submittedName>
</protein>
<evidence type="ECO:0000256" key="2">
    <source>
        <dbReference type="ARBA" id="ARBA00022448"/>
    </source>
</evidence>
<dbReference type="InterPro" id="IPR000390">
    <property type="entry name" value="Small_drug/metabolite_transptr"/>
</dbReference>
<dbReference type="Pfam" id="PF00893">
    <property type="entry name" value="Multi_Drug_Res"/>
    <property type="match status" value="1"/>
</dbReference>
<evidence type="ECO:0000313" key="10">
    <source>
        <dbReference type="Proteomes" id="UP000031563"/>
    </source>
</evidence>
<dbReference type="OrthoDB" id="21828at2"/>
<reference evidence="9" key="1">
    <citation type="submission" date="2015-02" db="EMBL/GenBank/DDBJ databases">
        <title>Genome Assembly of Bacillaceae bacterium MTCC 8252.</title>
        <authorList>
            <person name="Verma A."/>
            <person name="Khatri I."/>
            <person name="Mual P."/>
            <person name="Subramanian S."/>
            <person name="Krishnamurthi S."/>
        </authorList>
    </citation>
    <scope>NUCLEOTIDE SEQUENCE [LARGE SCALE GENOMIC DNA]</scope>
    <source>
        <strain evidence="9">MTCC 8252</strain>
    </source>
</reference>
<dbReference type="AlphaFoldDB" id="A0A0F5HY65"/>
<feature type="transmembrane region" description="Helical" evidence="8">
    <location>
        <begin position="34"/>
        <end position="52"/>
    </location>
</feature>
<evidence type="ECO:0000256" key="4">
    <source>
        <dbReference type="ARBA" id="ARBA00022692"/>
    </source>
</evidence>
<dbReference type="Gene3D" id="1.10.3730.20">
    <property type="match status" value="1"/>
</dbReference>
<evidence type="ECO:0000256" key="6">
    <source>
        <dbReference type="ARBA" id="ARBA00023136"/>
    </source>
</evidence>
<accession>A0A0F5HY65</accession>
<comment type="subcellular location">
    <subcellularLocation>
        <location evidence="1 7">Cell membrane</location>
        <topology evidence="1 7">Multi-pass membrane protein</topology>
    </subcellularLocation>
</comment>
<dbReference type="EMBL" id="JWIR02000037">
    <property type="protein sequence ID" value="KKB39876.1"/>
    <property type="molecule type" value="Genomic_DNA"/>
</dbReference>
<sequence length="114" mass="12134">MIKGMLFLAFAILSEVFGTTMLKLSDGFTNLWPTMGVGIGFLSAFLFMSFALKTIPLSMAYATWSGIGTALTAVIGMMIFQEHADLMKIMGLSLVIGGIVLLNISQEKEASGGS</sequence>
<organism evidence="9 10">
    <name type="scientific">Bacillus thermotolerans</name>
    <name type="common">Quasibacillus thermotolerans</name>
    <dbReference type="NCBI Taxonomy" id="1221996"/>
    <lineage>
        <taxon>Bacteria</taxon>
        <taxon>Bacillati</taxon>
        <taxon>Bacillota</taxon>
        <taxon>Bacilli</taxon>
        <taxon>Bacillales</taxon>
        <taxon>Bacillaceae</taxon>
        <taxon>Bacillus</taxon>
    </lineage>
</organism>
<feature type="transmembrane region" description="Helical" evidence="8">
    <location>
        <begin position="59"/>
        <end position="80"/>
    </location>
</feature>
<dbReference type="InterPro" id="IPR045324">
    <property type="entry name" value="Small_multidrug_res"/>
</dbReference>
<feature type="transmembrane region" description="Helical" evidence="8">
    <location>
        <begin position="86"/>
        <end position="104"/>
    </location>
</feature>
<dbReference type="STRING" id="1221996.QY95_02093"/>